<gene>
    <name evidence="4" type="primary">LOC116301646</name>
</gene>
<evidence type="ECO:0000256" key="2">
    <source>
        <dbReference type="SAM" id="MobiDB-lite"/>
    </source>
</evidence>
<feature type="region of interest" description="Disordered" evidence="2">
    <location>
        <begin position="100"/>
        <end position="119"/>
    </location>
</feature>
<feature type="compositionally biased region" description="Low complexity" evidence="2">
    <location>
        <begin position="137"/>
        <end position="147"/>
    </location>
</feature>
<feature type="compositionally biased region" description="Polar residues" evidence="2">
    <location>
        <begin position="224"/>
        <end position="244"/>
    </location>
</feature>
<keyword evidence="1" id="KW-0175">Coiled coil</keyword>
<dbReference type="PANTHER" id="PTHR46745">
    <property type="entry name" value="TSC22 DOMAIN FAMILY PROTEIN 1"/>
    <property type="match status" value="1"/>
</dbReference>
<dbReference type="GO" id="GO:0005829">
    <property type="term" value="C:cytosol"/>
    <property type="evidence" value="ECO:0007669"/>
    <property type="project" value="TreeGrafter"/>
</dbReference>
<feature type="region of interest" description="Disordered" evidence="2">
    <location>
        <begin position="71"/>
        <end position="91"/>
    </location>
</feature>
<dbReference type="KEGG" id="aten:116301646"/>
<name>A0A6P8IJF2_ACTTE</name>
<dbReference type="GO" id="GO:0008284">
    <property type="term" value="P:positive regulation of cell population proliferation"/>
    <property type="evidence" value="ECO:0007669"/>
    <property type="project" value="TreeGrafter"/>
</dbReference>
<dbReference type="RefSeq" id="XP_031566593.1">
    <property type="nucleotide sequence ID" value="XM_031710733.1"/>
</dbReference>
<dbReference type="SUPFAM" id="SSF58026">
    <property type="entry name" value="Delta-sleep-inducing peptide immunoreactive peptide"/>
    <property type="match status" value="1"/>
</dbReference>
<feature type="region of interest" description="Disordered" evidence="2">
    <location>
        <begin position="133"/>
        <end position="184"/>
    </location>
</feature>
<dbReference type="Gene3D" id="1.20.5.490">
    <property type="entry name" value="Single helix bin"/>
    <property type="match status" value="1"/>
</dbReference>
<evidence type="ECO:0000313" key="3">
    <source>
        <dbReference type="Proteomes" id="UP000515163"/>
    </source>
</evidence>
<dbReference type="InParanoid" id="A0A6P8IJF2"/>
<dbReference type="Pfam" id="PF01166">
    <property type="entry name" value="TSC22"/>
    <property type="match status" value="1"/>
</dbReference>
<dbReference type="Proteomes" id="UP000515163">
    <property type="component" value="Unplaced"/>
</dbReference>
<feature type="compositionally biased region" description="Polar residues" evidence="2">
    <location>
        <begin position="157"/>
        <end position="183"/>
    </location>
</feature>
<feature type="region of interest" description="Disordered" evidence="2">
    <location>
        <begin position="221"/>
        <end position="244"/>
    </location>
</feature>
<protein>
    <submittedName>
        <fullName evidence="4">Uncharacterized protein LOC116301646</fullName>
    </submittedName>
</protein>
<dbReference type="GO" id="GO:0006357">
    <property type="term" value="P:regulation of transcription by RNA polymerase II"/>
    <property type="evidence" value="ECO:0007669"/>
    <property type="project" value="InterPro"/>
</dbReference>
<organism evidence="3 4">
    <name type="scientific">Actinia tenebrosa</name>
    <name type="common">Australian red waratah sea anemone</name>
    <dbReference type="NCBI Taxonomy" id="6105"/>
    <lineage>
        <taxon>Eukaryota</taxon>
        <taxon>Metazoa</taxon>
        <taxon>Cnidaria</taxon>
        <taxon>Anthozoa</taxon>
        <taxon>Hexacorallia</taxon>
        <taxon>Actiniaria</taxon>
        <taxon>Actiniidae</taxon>
        <taxon>Actinia</taxon>
    </lineage>
</organism>
<feature type="coiled-coil region" evidence="1">
    <location>
        <begin position="298"/>
        <end position="339"/>
    </location>
</feature>
<dbReference type="AlphaFoldDB" id="A0A6P8IJF2"/>
<dbReference type="OrthoDB" id="8961796at2759"/>
<evidence type="ECO:0000313" key="4">
    <source>
        <dbReference type="RefSeq" id="XP_031566593.1"/>
    </source>
</evidence>
<dbReference type="GeneID" id="116301646"/>
<accession>A0A6P8IJF2</accession>
<proteinExistence type="predicted"/>
<dbReference type="GO" id="GO:0043066">
    <property type="term" value="P:negative regulation of apoptotic process"/>
    <property type="evidence" value="ECO:0007669"/>
    <property type="project" value="TreeGrafter"/>
</dbReference>
<sequence length="339" mass="37051">MAEGVDNDMNQQQQQDVPHGQEAFHTPSVHFQSTPLDDINTPSLLVTASSTQLGANPGPKKKSAFQITSVTETRAHSRGDSNGYDIEDLNESDVTEIQVETREHSGNGNGGSRFKVVKIQRNEPYRRGRWLCHDFEQPPTSSTSTQSNADTREGPWSASTASSSGIFNSNHVSAETSASNDPSLQDHRNAVEVTFNYLPGQTPSIAPAIVNFEATLRKKESDPHLSSATTNQDFSDLGSSASSKTLPVNERIETLPEIARHAVGNAQSESTSTIEELPIVNTIATAMDQITQIKSALLTVVHEEVQTLKDTITKLKEENQDLKQENEKLKQLIDTTQTT</sequence>
<feature type="region of interest" description="Disordered" evidence="2">
    <location>
        <begin position="1"/>
        <end position="37"/>
    </location>
</feature>
<evidence type="ECO:0000256" key="1">
    <source>
        <dbReference type="SAM" id="Coils"/>
    </source>
</evidence>
<dbReference type="InterPro" id="IPR000580">
    <property type="entry name" value="TSC22/Bun"/>
</dbReference>
<dbReference type="GO" id="GO:0005634">
    <property type="term" value="C:nucleus"/>
    <property type="evidence" value="ECO:0007669"/>
    <property type="project" value="TreeGrafter"/>
</dbReference>
<dbReference type="PANTHER" id="PTHR46745:SF1">
    <property type="entry name" value="TSC22 DOMAIN FAMILY PROTEIN 1"/>
    <property type="match status" value="1"/>
</dbReference>
<keyword evidence="3" id="KW-1185">Reference proteome</keyword>
<reference evidence="4" key="1">
    <citation type="submission" date="2025-08" db="UniProtKB">
        <authorList>
            <consortium name="RefSeq"/>
        </authorList>
    </citation>
    <scope>IDENTIFICATION</scope>
    <source>
        <tissue evidence="4">Tentacle</tissue>
    </source>
</reference>